<proteinExistence type="predicted"/>
<dbReference type="GeneID" id="3701184"/>
<dbReference type="KEGG" id="nph:NP_1562A"/>
<dbReference type="eggNOG" id="arCOG03067">
    <property type="taxonomic scope" value="Archaea"/>
</dbReference>
<evidence type="ECO:0000313" key="3">
    <source>
        <dbReference type="Proteomes" id="UP000002698"/>
    </source>
</evidence>
<dbReference type="InterPro" id="IPR036390">
    <property type="entry name" value="WH_DNA-bd_sf"/>
</dbReference>
<dbReference type="InterPro" id="IPR036388">
    <property type="entry name" value="WH-like_DNA-bd_sf"/>
</dbReference>
<dbReference type="EMBL" id="CR936257">
    <property type="protein sequence ID" value="CAI48872.1"/>
    <property type="molecule type" value="Genomic_DNA"/>
</dbReference>
<gene>
    <name evidence="2" type="ordered locus">NP_1562A</name>
</gene>
<dbReference type="RefSeq" id="WP_011322506.1">
    <property type="nucleotide sequence ID" value="NC_007426.1"/>
</dbReference>
<dbReference type="HOGENOM" id="CLU_124803_2_1_2"/>
<sequence length="125" mass="13629">MSAELHRNDPTRTTQRDTATPGDCEAVLAALEDPDCRALLEATTDEALTAQELTERCDIPRSTTYRKVEQLTDAGLLEERVRISTNGKHASEYRRTFDDVTISLCESEGVTVGISRATASPATGD</sequence>
<dbReference type="OrthoDB" id="10985at2157"/>
<accession>A0A1U7EV32</accession>
<dbReference type="SUPFAM" id="SSF46785">
    <property type="entry name" value="Winged helix' DNA-binding domain"/>
    <property type="match status" value="1"/>
</dbReference>
<dbReference type="Gene3D" id="1.10.10.10">
    <property type="entry name" value="Winged helix-like DNA-binding domain superfamily/Winged helix DNA-binding domain"/>
    <property type="match status" value="1"/>
</dbReference>
<feature type="region of interest" description="Disordered" evidence="1">
    <location>
        <begin position="1"/>
        <end position="21"/>
    </location>
</feature>
<dbReference type="Proteomes" id="UP000002698">
    <property type="component" value="Chromosome"/>
</dbReference>
<keyword evidence="3" id="KW-1185">Reference proteome</keyword>
<dbReference type="Pfam" id="PF12840">
    <property type="entry name" value="HTH_20"/>
    <property type="match status" value="1"/>
</dbReference>
<name>A0A1U7EV32_NATPD</name>
<dbReference type="STRING" id="348780.NP_1562A"/>
<evidence type="ECO:0000313" key="2">
    <source>
        <dbReference type="EMBL" id="CAI48872.1"/>
    </source>
</evidence>
<dbReference type="CDD" id="cd00090">
    <property type="entry name" value="HTH_ARSR"/>
    <property type="match status" value="1"/>
</dbReference>
<dbReference type="EnsemblBacteria" id="CAI48872">
    <property type="protein sequence ID" value="CAI48872"/>
    <property type="gene ID" value="NP_1562A"/>
</dbReference>
<dbReference type="AlphaFoldDB" id="A0A1U7EV32"/>
<evidence type="ECO:0000256" key="1">
    <source>
        <dbReference type="SAM" id="MobiDB-lite"/>
    </source>
</evidence>
<protein>
    <submittedName>
        <fullName evidence="2">HTH domain protein</fullName>
    </submittedName>
</protein>
<reference evidence="2 3" key="1">
    <citation type="journal article" date="2005" name="Genome Res.">
        <title>Living with two extremes: conclusions from the genome sequence of Natronomonas pharaonis.</title>
        <authorList>
            <person name="Falb M."/>
            <person name="Pfeiffer F."/>
            <person name="Palm P."/>
            <person name="Rodewald K."/>
            <person name="Hickmann V."/>
            <person name="Tittor J."/>
            <person name="Oesterhelt D."/>
        </authorList>
    </citation>
    <scope>NUCLEOTIDE SEQUENCE [LARGE SCALE GENOMIC DNA]</scope>
    <source>
        <strain evidence="3">ATCC 35678 / DSM 2160 / CIP 103997 / JCM 8858 / NBRC 14720 / NCIMB 2260 / Gabara</strain>
    </source>
</reference>
<feature type="compositionally biased region" description="Basic and acidic residues" evidence="1">
    <location>
        <begin position="1"/>
        <end position="10"/>
    </location>
</feature>
<dbReference type="InterPro" id="IPR011991">
    <property type="entry name" value="ArsR-like_HTH"/>
</dbReference>
<organism evidence="2 3">
    <name type="scientific">Natronomonas pharaonis (strain ATCC 35678 / DSM 2160 / CIP 103997 / JCM 8858 / NBRC 14720 / NCIMB 2260 / Gabara)</name>
    <name type="common">Halobacterium pharaonis</name>
    <dbReference type="NCBI Taxonomy" id="348780"/>
    <lineage>
        <taxon>Archaea</taxon>
        <taxon>Methanobacteriati</taxon>
        <taxon>Methanobacteriota</taxon>
        <taxon>Stenosarchaea group</taxon>
        <taxon>Halobacteria</taxon>
        <taxon>Halobacteriales</taxon>
        <taxon>Natronomonadaceae</taxon>
        <taxon>Natronomonas</taxon>
    </lineage>
</organism>